<evidence type="ECO:0000313" key="3">
    <source>
        <dbReference type="Proteomes" id="UP000654075"/>
    </source>
</evidence>
<feature type="compositionally biased region" description="Basic and acidic residues" evidence="1">
    <location>
        <begin position="1"/>
        <end position="10"/>
    </location>
</feature>
<feature type="region of interest" description="Disordered" evidence="1">
    <location>
        <begin position="36"/>
        <end position="152"/>
    </location>
</feature>
<dbReference type="Proteomes" id="UP000654075">
    <property type="component" value="Unassembled WGS sequence"/>
</dbReference>
<sequence>ARKLIPRESSRSPSPPPLAVSGLGLAAAAVDGVQRDLGSQMSPSNSFLTASASSARHEVSGGALTTPASGSSWRRMEKTSECSTRASEHISTPAAPQAPPAPSLSRAQPPPNALLGADNFRNTIGASALSPTQLHPRRAGGVREEGGSLKDAIRTSPDWKVKIDSSPAQVKAPRAAPFLETSAEATASPAGLAMKRIFPGYLNSDAGTPSPTPT</sequence>
<feature type="non-terminal residue" evidence="2">
    <location>
        <position position="214"/>
    </location>
</feature>
<evidence type="ECO:0000313" key="2">
    <source>
        <dbReference type="EMBL" id="CAE8608658.1"/>
    </source>
</evidence>
<dbReference type="AlphaFoldDB" id="A0A813F777"/>
<gene>
    <name evidence="2" type="ORF">PGLA1383_LOCUS26511</name>
</gene>
<feature type="non-terminal residue" evidence="2">
    <location>
        <position position="1"/>
    </location>
</feature>
<keyword evidence="3" id="KW-1185">Reference proteome</keyword>
<feature type="compositionally biased region" description="Polar residues" evidence="1">
    <location>
        <begin position="37"/>
        <end position="54"/>
    </location>
</feature>
<accession>A0A813F777</accession>
<proteinExistence type="predicted"/>
<name>A0A813F777_POLGL</name>
<feature type="compositionally biased region" description="Polar residues" evidence="1">
    <location>
        <begin position="120"/>
        <end position="133"/>
    </location>
</feature>
<feature type="compositionally biased region" description="Basic and acidic residues" evidence="1">
    <location>
        <begin position="141"/>
        <end position="152"/>
    </location>
</feature>
<organism evidence="2 3">
    <name type="scientific">Polarella glacialis</name>
    <name type="common">Dinoflagellate</name>
    <dbReference type="NCBI Taxonomy" id="89957"/>
    <lineage>
        <taxon>Eukaryota</taxon>
        <taxon>Sar</taxon>
        <taxon>Alveolata</taxon>
        <taxon>Dinophyceae</taxon>
        <taxon>Suessiales</taxon>
        <taxon>Suessiaceae</taxon>
        <taxon>Polarella</taxon>
    </lineage>
</organism>
<comment type="caution">
    <text evidence="2">The sequence shown here is derived from an EMBL/GenBank/DDBJ whole genome shotgun (WGS) entry which is preliminary data.</text>
</comment>
<feature type="region of interest" description="Disordered" evidence="1">
    <location>
        <begin position="1"/>
        <end position="21"/>
    </location>
</feature>
<protein>
    <submittedName>
        <fullName evidence="2">Uncharacterized protein</fullName>
    </submittedName>
</protein>
<feature type="compositionally biased region" description="Pro residues" evidence="1">
    <location>
        <begin position="96"/>
        <end position="112"/>
    </location>
</feature>
<dbReference type="EMBL" id="CAJNNV010023385">
    <property type="protein sequence ID" value="CAE8608658.1"/>
    <property type="molecule type" value="Genomic_DNA"/>
</dbReference>
<evidence type="ECO:0000256" key="1">
    <source>
        <dbReference type="SAM" id="MobiDB-lite"/>
    </source>
</evidence>
<reference evidence="2" key="1">
    <citation type="submission" date="2021-02" db="EMBL/GenBank/DDBJ databases">
        <authorList>
            <person name="Dougan E. K."/>
            <person name="Rhodes N."/>
            <person name="Thang M."/>
            <person name="Chan C."/>
        </authorList>
    </citation>
    <scope>NUCLEOTIDE SEQUENCE</scope>
</reference>